<evidence type="ECO:0000313" key="15">
    <source>
        <dbReference type="EMBL" id="OHW62090.1"/>
    </source>
</evidence>
<evidence type="ECO:0000259" key="14">
    <source>
        <dbReference type="PROSITE" id="PS50972"/>
    </source>
</evidence>
<organism evidence="15 16">
    <name type="scientific">Andreesenia angusta</name>
    <dbReference type="NCBI Taxonomy" id="39480"/>
    <lineage>
        <taxon>Bacteria</taxon>
        <taxon>Bacillati</taxon>
        <taxon>Bacillota</taxon>
        <taxon>Tissierellia</taxon>
        <taxon>Tissierellales</taxon>
        <taxon>Gottschalkiaceae</taxon>
        <taxon>Andreesenia</taxon>
    </lineage>
</organism>
<dbReference type="InterPro" id="IPR000489">
    <property type="entry name" value="Pterin-binding_dom"/>
</dbReference>
<accession>A0A1S1V6R0</accession>
<evidence type="ECO:0000256" key="8">
    <source>
        <dbReference type="ARBA" id="ARBA00022723"/>
    </source>
</evidence>
<dbReference type="EMBL" id="MKIE01000005">
    <property type="protein sequence ID" value="OHW62090.1"/>
    <property type="molecule type" value="Genomic_DNA"/>
</dbReference>
<dbReference type="PANTHER" id="PTHR20941:SF1">
    <property type="entry name" value="FOLIC ACID SYNTHESIS PROTEIN FOL1"/>
    <property type="match status" value="1"/>
</dbReference>
<reference evidence="15 16" key="1">
    <citation type="submission" date="2016-09" db="EMBL/GenBank/DDBJ databases">
        <title>Genome sequence of Eubacterium angustum.</title>
        <authorList>
            <person name="Poehlein A."/>
            <person name="Daniel R."/>
        </authorList>
    </citation>
    <scope>NUCLEOTIDE SEQUENCE [LARGE SCALE GENOMIC DNA]</scope>
    <source>
        <strain evidence="15 16">DSM 1989</strain>
    </source>
</reference>
<keyword evidence="10 13" id="KW-0289">Folate biosynthesis</keyword>
<evidence type="ECO:0000256" key="13">
    <source>
        <dbReference type="RuleBase" id="RU361205"/>
    </source>
</evidence>
<dbReference type="GO" id="GO:0046654">
    <property type="term" value="P:tetrahydrofolate biosynthetic process"/>
    <property type="evidence" value="ECO:0007669"/>
    <property type="project" value="UniProtKB-UniPathway"/>
</dbReference>
<keyword evidence="8 13" id="KW-0479">Metal-binding</keyword>
<dbReference type="AlphaFoldDB" id="A0A1S1V6R0"/>
<comment type="catalytic activity">
    <reaction evidence="1">
        <text>(7,8-dihydropterin-6-yl)methyl diphosphate + 4-aminobenzoate = 7,8-dihydropteroate + diphosphate</text>
        <dbReference type="Rhea" id="RHEA:19949"/>
        <dbReference type="ChEBI" id="CHEBI:17836"/>
        <dbReference type="ChEBI" id="CHEBI:17839"/>
        <dbReference type="ChEBI" id="CHEBI:33019"/>
        <dbReference type="ChEBI" id="CHEBI:72950"/>
        <dbReference type="EC" id="2.5.1.15"/>
    </reaction>
</comment>
<dbReference type="PANTHER" id="PTHR20941">
    <property type="entry name" value="FOLATE SYNTHESIS PROTEINS"/>
    <property type="match status" value="1"/>
</dbReference>
<keyword evidence="9 13" id="KW-0460">Magnesium</keyword>
<dbReference type="STRING" id="39480.EUAN_15380"/>
<evidence type="ECO:0000256" key="10">
    <source>
        <dbReference type="ARBA" id="ARBA00022909"/>
    </source>
</evidence>
<dbReference type="InterPro" id="IPR006390">
    <property type="entry name" value="DHP_synth_dom"/>
</dbReference>
<comment type="similarity">
    <text evidence="4 13">Belongs to the DHPS family.</text>
</comment>
<evidence type="ECO:0000256" key="1">
    <source>
        <dbReference type="ARBA" id="ARBA00000012"/>
    </source>
</evidence>
<evidence type="ECO:0000256" key="3">
    <source>
        <dbReference type="ARBA" id="ARBA00004763"/>
    </source>
</evidence>
<feature type="domain" description="Pterin-binding" evidence="14">
    <location>
        <begin position="27"/>
        <end position="274"/>
    </location>
</feature>
<proteinExistence type="inferred from homology"/>
<protein>
    <recommendedName>
        <fullName evidence="6 13">Dihydropteroate synthase</fullName>
        <shortName evidence="13">DHPS</shortName>
        <ecNumber evidence="5 13">2.5.1.15</ecNumber>
    </recommendedName>
    <alternativeName>
        <fullName evidence="11 13">Dihydropteroate pyrophosphorylase</fullName>
    </alternativeName>
</protein>
<evidence type="ECO:0000313" key="16">
    <source>
        <dbReference type="Proteomes" id="UP000180254"/>
    </source>
</evidence>
<dbReference type="Gene3D" id="3.20.20.20">
    <property type="entry name" value="Dihydropteroate synthase-like"/>
    <property type="match status" value="1"/>
</dbReference>
<dbReference type="OrthoDB" id="9811744at2"/>
<dbReference type="PROSITE" id="PS00793">
    <property type="entry name" value="DHPS_2"/>
    <property type="match status" value="1"/>
</dbReference>
<evidence type="ECO:0000256" key="2">
    <source>
        <dbReference type="ARBA" id="ARBA00001946"/>
    </source>
</evidence>
<dbReference type="InterPro" id="IPR045031">
    <property type="entry name" value="DHP_synth-like"/>
</dbReference>
<evidence type="ECO:0000256" key="5">
    <source>
        <dbReference type="ARBA" id="ARBA00012458"/>
    </source>
</evidence>
<sequence length="288" mass="31849">MRNIGYRLNRKVNMKCRNTEFKFGERTYIMGILNVTPDSFSDGGKYFDEEDAVRRAKAMIAEGADILDIGAESTRPGYTVISDEEEIARLTPVVQRLLSEVEVPISIDTYKPAVAEAMLKLGVDIINDIWGLQRDPEMANVIAKYDASVVVMHNQDGTDYEKDMVETVCDFLRESIAIGLKAGIKPENIVLDPGIGFGKTPEQNAHMMARLGEINDLGYPILLGTSRKSMIGKILDLPAEERVEGTVATSVMGVVQGMDIVRVHDVKENARAIKVSDAIIRGVDSWIK</sequence>
<dbReference type="PROSITE" id="PS50972">
    <property type="entry name" value="PTERIN_BINDING"/>
    <property type="match status" value="1"/>
</dbReference>
<dbReference type="GO" id="GO:0005829">
    <property type="term" value="C:cytosol"/>
    <property type="evidence" value="ECO:0007669"/>
    <property type="project" value="TreeGrafter"/>
</dbReference>
<dbReference type="FunFam" id="3.20.20.20:FF:000006">
    <property type="entry name" value="Dihydropteroate synthase"/>
    <property type="match status" value="1"/>
</dbReference>
<dbReference type="RefSeq" id="WP_084655825.1">
    <property type="nucleotide sequence ID" value="NZ_MKIE01000005.1"/>
</dbReference>
<evidence type="ECO:0000256" key="7">
    <source>
        <dbReference type="ARBA" id="ARBA00022679"/>
    </source>
</evidence>
<evidence type="ECO:0000256" key="9">
    <source>
        <dbReference type="ARBA" id="ARBA00022842"/>
    </source>
</evidence>
<evidence type="ECO:0000256" key="4">
    <source>
        <dbReference type="ARBA" id="ARBA00009503"/>
    </source>
</evidence>
<keyword evidence="16" id="KW-1185">Reference proteome</keyword>
<evidence type="ECO:0000256" key="12">
    <source>
        <dbReference type="ARBA" id="ARBA00053449"/>
    </source>
</evidence>
<dbReference type="EC" id="2.5.1.15" evidence="5 13"/>
<dbReference type="UniPathway" id="UPA00077">
    <property type="reaction ID" value="UER00156"/>
</dbReference>
<dbReference type="SUPFAM" id="SSF51717">
    <property type="entry name" value="Dihydropteroate synthetase-like"/>
    <property type="match status" value="1"/>
</dbReference>
<dbReference type="Proteomes" id="UP000180254">
    <property type="component" value="Unassembled WGS sequence"/>
</dbReference>
<dbReference type="PROSITE" id="PS00792">
    <property type="entry name" value="DHPS_1"/>
    <property type="match status" value="1"/>
</dbReference>
<keyword evidence="7 13" id="KW-0808">Transferase</keyword>
<name>A0A1S1V6R0_9FIRM</name>
<dbReference type="NCBIfam" id="TIGR01496">
    <property type="entry name" value="DHPS"/>
    <property type="match status" value="1"/>
</dbReference>
<evidence type="ECO:0000256" key="11">
    <source>
        <dbReference type="ARBA" id="ARBA00030193"/>
    </source>
</evidence>
<gene>
    <name evidence="15" type="primary">folP</name>
    <name evidence="15" type="ORF">EUAN_15380</name>
</gene>
<comment type="pathway">
    <text evidence="3 13">Cofactor biosynthesis; tetrahydrofolate biosynthesis; 7,8-dihydrofolate from 2-amino-4-hydroxy-6-hydroxymethyl-7,8-dihydropteridine diphosphate and 4-aminobenzoate: step 1/2.</text>
</comment>
<dbReference type="GO" id="GO:0046872">
    <property type="term" value="F:metal ion binding"/>
    <property type="evidence" value="ECO:0007669"/>
    <property type="project" value="UniProtKB-KW"/>
</dbReference>
<comment type="function">
    <text evidence="12 13">Catalyzes the condensation of para-aminobenzoate (pABA) with 6-hydroxymethyl-7,8-dihydropterin diphosphate (DHPt-PP) to form 7,8-dihydropteroate (H2Pte), the immediate precursor of folate derivatives.</text>
</comment>
<dbReference type="GO" id="GO:0046656">
    <property type="term" value="P:folic acid biosynthetic process"/>
    <property type="evidence" value="ECO:0007669"/>
    <property type="project" value="UniProtKB-KW"/>
</dbReference>
<dbReference type="CDD" id="cd00739">
    <property type="entry name" value="DHPS"/>
    <property type="match status" value="1"/>
</dbReference>
<dbReference type="Pfam" id="PF00809">
    <property type="entry name" value="Pterin_bind"/>
    <property type="match status" value="1"/>
</dbReference>
<evidence type="ECO:0000256" key="6">
    <source>
        <dbReference type="ARBA" id="ARBA00016919"/>
    </source>
</evidence>
<comment type="caution">
    <text evidence="15">The sequence shown here is derived from an EMBL/GenBank/DDBJ whole genome shotgun (WGS) entry which is preliminary data.</text>
</comment>
<dbReference type="InterPro" id="IPR011005">
    <property type="entry name" value="Dihydropteroate_synth-like_sf"/>
</dbReference>
<dbReference type="GO" id="GO:0004156">
    <property type="term" value="F:dihydropteroate synthase activity"/>
    <property type="evidence" value="ECO:0007669"/>
    <property type="project" value="UniProtKB-EC"/>
</dbReference>
<comment type="cofactor">
    <cofactor evidence="2 13">
        <name>Mg(2+)</name>
        <dbReference type="ChEBI" id="CHEBI:18420"/>
    </cofactor>
</comment>